<gene>
    <name evidence="2" type="ORF">AB1Y20_017669</name>
    <name evidence="3" type="ORF">AB1Y20_017671</name>
</gene>
<evidence type="ECO:0000313" key="3">
    <source>
        <dbReference type="EMBL" id="KAL1522695.1"/>
    </source>
</evidence>
<evidence type="ECO:0000256" key="1">
    <source>
        <dbReference type="SAM" id="MobiDB-lite"/>
    </source>
</evidence>
<feature type="compositionally biased region" description="Pro residues" evidence="1">
    <location>
        <begin position="30"/>
        <end position="39"/>
    </location>
</feature>
<feature type="region of interest" description="Disordered" evidence="1">
    <location>
        <begin position="279"/>
        <end position="388"/>
    </location>
</feature>
<evidence type="ECO:0000313" key="2">
    <source>
        <dbReference type="EMBL" id="KAL1522693.1"/>
    </source>
</evidence>
<reference evidence="2 4" key="1">
    <citation type="journal article" date="2024" name="Science">
        <title>Giant polyketide synthase enzymes in the biosynthesis of giant marine polyether toxins.</title>
        <authorList>
            <person name="Fallon T.R."/>
            <person name="Shende V.V."/>
            <person name="Wierzbicki I.H."/>
            <person name="Pendleton A.L."/>
            <person name="Watervoot N.F."/>
            <person name="Auber R.P."/>
            <person name="Gonzalez D.J."/>
            <person name="Wisecaver J.H."/>
            <person name="Moore B.S."/>
        </authorList>
    </citation>
    <scope>NUCLEOTIDE SEQUENCE [LARGE SCALE GENOMIC DNA]</scope>
    <source>
        <strain evidence="2 4">12B1</strain>
    </source>
</reference>
<accession>A0AB34JLW8</accession>
<dbReference type="EMBL" id="JBGBPQ010000006">
    <property type="protein sequence ID" value="KAL1522693.1"/>
    <property type="molecule type" value="Genomic_DNA"/>
</dbReference>
<dbReference type="AlphaFoldDB" id="A0AB34JLW8"/>
<proteinExistence type="predicted"/>
<feature type="region of interest" description="Disordered" evidence="1">
    <location>
        <begin position="504"/>
        <end position="538"/>
    </location>
</feature>
<evidence type="ECO:0000313" key="4">
    <source>
        <dbReference type="Proteomes" id="UP001515480"/>
    </source>
</evidence>
<sequence>MVLLLDNEFFEEIEKAGEAGVEEVDDDVPRPTPPPPPSHPAWWQQLEQMTDEEVCRHLAELEVVQQAAPRHEQLTPPAPSFARSAGGKASPDPGRLIELARWMKAHGRHMLPTSIDPELVKALRGLVSTVQREGGIEIGALTKGLRSAGFESTAKAIKARAEKAGAPSTLRIDEVVQWMAEAVLDDRAEQRSDHKWRIHSLGSASHYASAIAVRCEVEGAFEASAKRVLEVPQLSVARRHSLTSVFDRLSVGRVANGADSSKQARARLLAEAIRTAPQHISEGAAKSPPRCTFRGELAGPSRTDSSLPEPQRRSTSFKLSRASSAASAYKRSSTPPSTSAPAPTASSPSASPLPARTLALRSSACSAASSSKHARAKQALKPRRPKASSSYFYQTYEDTTSIYGEVKQLRELQAAAREQLPPKKARVYREQPPSVVVQQACQTRREQPEKVLTAVPNAHSHSLHRSAAFKPTVGVSEAVWDAGIRKAAMEKWSMMRDELLEAPMPSEEERSRQFAKPPMPLGLAESAHGPMPSASAPQLPTLNAARSCSRERTACCYMGNTAIKGTKVAKNIPRARVGKYA</sequence>
<feature type="compositionally biased region" description="Polar residues" evidence="1">
    <location>
        <begin position="302"/>
        <end position="318"/>
    </location>
</feature>
<protein>
    <submittedName>
        <fullName evidence="2">Uncharacterized protein</fullName>
    </submittedName>
</protein>
<organism evidence="2 4">
    <name type="scientific">Prymnesium parvum</name>
    <name type="common">Toxic golden alga</name>
    <dbReference type="NCBI Taxonomy" id="97485"/>
    <lineage>
        <taxon>Eukaryota</taxon>
        <taxon>Haptista</taxon>
        <taxon>Haptophyta</taxon>
        <taxon>Prymnesiophyceae</taxon>
        <taxon>Prymnesiales</taxon>
        <taxon>Prymnesiaceae</taxon>
        <taxon>Prymnesium</taxon>
    </lineage>
</organism>
<feature type="region of interest" description="Disordered" evidence="1">
    <location>
        <begin position="72"/>
        <end position="91"/>
    </location>
</feature>
<dbReference type="EMBL" id="JBGBPQ010000006">
    <property type="protein sequence ID" value="KAL1522695.1"/>
    <property type="molecule type" value="Genomic_DNA"/>
</dbReference>
<dbReference type="Proteomes" id="UP001515480">
    <property type="component" value="Unassembled WGS sequence"/>
</dbReference>
<comment type="caution">
    <text evidence="2">The sequence shown here is derived from an EMBL/GenBank/DDBJ whole genome shotgun (WGS) entry which is preliminary data.</text>
</comment>
<name>A0AB34JLW8_PRYPA</name>
<feature type="compositionally biased region" description="Basic residues" evidence="1">
    <location>
        <begin position="372"/>
        <end position="386"/>
    </location>
</feature>
<feature type="region of interest" description="Disordered" evidence="1">
    <location>
        <begin position="15"/>
        <end position="41"/>
    </location>
</feature>
<keyword evidence="4" id="KW-1185">Reference proteome</keyword>
<feature type="compositionally biased region" description="Low complexity" evidence="1">
    <location>
        <begin position="320"/>
        <end position="371"/>
    </location>
</feature>